<comment type="caution">
    <text evidence="3">The sequence shown here is derived from an EMBL/GenBank/DDBJ whole genome shotgun (WGS) entry which is preliminary data.</text>
</comment>
<organism evidence="3 4">
    <name type="scientific">Tilletiaria anomala (strain ATCC 24038 / CBS 436.72 / UBC 951)</name>
    <dbReference type="NCBI Taxonomy" id="1037660"/>
    <lineage>
        <taxon>Eukaryota</taxon>
        <taxon>Fungi</taxon>
        <taxon>Dikarya</taxon>
        <taxon>Basidiomycota</taxon>
        <taxon>Ustilaginomycotina</taxon>
        <taxon>Exobasidiomycetes</taxon>
        <taxon>Georgefischeriales</taxon>
        <taxon>Tilletiariaceae</taxon>
        <taxon>Tilletiaria</taxon>
    </lineage>
</organism>
<dbReference type="HOGENOM" id="CLU_165194_0_0_1"/>
<gene>
    <name evidence="3" type="ORF">K437DRAFT_216927</name>
</gene>
<comment type="similarity">
    <text evidence="1 2">Belongs to the VPS51 family.</text>
</comment>
<dbReference type="Pfam" id="PF08700">
    <property type="entry name" value="VPS51_Exo84_N"/>
    <property type="match status" value="1"/>
</dbReference>
<evidence type="ECO:0000313" key="4">
    <source>
        <dbReference type="Proteomes" id="UP000027361"/>
    </source>
</evidence>
<dbReference type="GO" id="GO:0007030">
    <property type="term" value="P:Golgi organization"/>
    <property type="evidence" value="ECO:0007669"/>
    <property type="project" value="UniProtKB-UniRule"/>
</dbReference>
<keyword evidence="2" id="KW-0333">Golgi apparatus</keyword>
<dbReference type="GO" id="GO:0016020">
    <property type="term" value="C:membrane"/>
    <property type="evidence" value="ECO:0007669"/>
    <property type="project" value="TreeGrafter"/>
</dbReference>
<proteinExistence type="inferred from homology"/>
<keyword evidence="2" id="KW-0813">Transport</keyword>
<dbReference type="GO" id="GO:0042147">
    <property type="term" value="P:retrograde transport, endosome to Golgi"/>
    <property type="evidence" value="ECO:0007669"/>
    <property type="project" value="UniProtKB-UniRule"/>
</dbReference>
<dbReference type="GO" id="GO:0032456">
    <property type="term" value="P:endocytic recycling"/>
    <property type="evidence" value="ECO:0007669"/>
    <property type="project" value="TreeGrafter"/>
</dbReference>
<dbReference type="GO" id="GO:0006869">
    <property type="term" value="P:lipid transport"/>
    <property type="evidence" value="ECO:0007669"/>
    <property type="project" value="UniProtKB-UniRule"/>
</dbReference>
<evidence type="ECO:0000313" key="3">
    <source>
        <dbReference type="EMBL" id="KDN38206.1"/>
    </source>
</evidence>
<dbReference type="GeneID" id="25262152"/>
<feature type="non-terminal residue" evidence="3">
    <location>
        <position position="122"/>
    </location>
</feature>
<comment type="subcellular location">
    <subcellularLocation>
        <location evidence="2">Golgi apparatus</location>
        <location evidence="2">trans-Golgi network</location>
    </subcellularLocation>
</comment>
<dbReference type="PANTHER" id="PTHR15954:SF4">
    <property type="entry name" value="VACUOLAR PROTEIN SORTING-ASSOCIATED PROTEIN 51 HOMOLOG"/>
    <property type="match status" value="1"/>
</dbReference>
<comment type="function">
    <text evidence="2">Acts as component of the GARP complex that is involved in retrograde transport from early and late endosomes to the trans-Golgi network (TGN).</text>
</comment>
<dbReference type="InParanoid" id="A0A066V9Q2"/>
<dbReference type="Proteomes" id="UP000027361">
    <property type="component" value="Unassembled WGS sequence"/>
</dbReference>
<evidence type="ECO:0000256" key="2">
    <source>
        <dbReference type="RuleBase" id="RU368010"/>
    </source>
</evidence>
<name>A0A066V9Q2_TILAU</name>
<keyword evidence="2" id="KW-0653">Protein transport</keyword>
<sequence>PKRKGKASALLRDYYGLGGGLSTANEDPTDPDSASFDKKAAYRSIVASSTLPQLLKRECDLLTELRELDGERQSLVYNHHHELIAASETIAKMKARAESLDGSLDALRASFSNISQLFSDLA</sequence>
<dbReference type="OMA" id="IEMEAYD"/>
<evidence type="ECO:0000256" key="1">
    <source>
        <dbReference type="ARBA" id="ARBA00006080"/>
    </source>
</evidence>
<dbReference type="GO" id="GO:0005829">
    <property type="term" value="C:cytosol"/>
    <property type="evidence" value="ECO:0007669"/>
    <property type="project" value="GOC"/>
</dbReference>
<dbReference type="GO" id="GO:0000938">
    <property type="term" value="C:GARP complex"/>
    <property type="evidence" value="ECO:0007669"/>
    <property type="project" value="UniProtKB-UniRule"/>
</dbReference>
<comment type="subunit">
    <text evidence="2">Component of the Golgi-associated retrograde protein (GARP) complex.</text>
</comment>
<dbReference type="OrthoDB" id="203678at2759"/>
<dbReference type="STRING" id="1037660.A0A066V9Q2"/>
<protein>
    <recommendedName>
        <fullName evidence="2">Vacuolar protein sorting-associated protein 51 homolog</fullName>
    </recommendedName>
</protein>
<dbReference type="GO" id="GO:0048193">
    <property type="term" value="P:Golgi vesicle transport"/>
    <property type="evidence" value="ECO:0007669"/>
    <property type="project" value="TreeGrafter"/>
</dbReference>
<dbReference type="AlphaFoldDB" id="A0A066V9Q2"/>
<dbReference type="EMBL" id="JMSN01000122">
    <property type="protein sequence ID" value="KDN38206.1"/>
    <property type="molecule type" value="Genomic_DNA"/>
</dbReference>
<dbReference type="InterPro" id="IPR014812">
    <property type="entry name" value="Vps51"/>
</dbReference>
<reference evidence="3 4" key="1">
    <citation type="submission" date="2014-05" db="EMBL/GenBank/DDBJ databases">
        <title>Draft genome sequence of a rare smut relative, Tilletiaria anomala UBC 951.</title>
        <authorList>
            <consortium name="DOE Joint Genome Institute"/>
            <person name="Toome M."/>
            <person name="Kuo A."/>
            <person name="Henrissat B."/>
            <person name="Lipzen A."/>
            <person name="Tritt A."/>
            <person name="Yoshinaga Y."/>
            <person name="Zane M."/>
            <person name="Barry K."/>
            <person name="Grigoriev I.V."/>
            <person name="Spatafora J.W."/>
            <person name="Aimea M.C."/>
        </authorList>
    </citation>
    <scope>NUCLEOTIDE SEQUENCE [LARGE SCALE GENOMIC DNA]</scope>
    <source>
        <strain evidence="3 4">UBC 951</strain>
    </source>
</reference>
<dbReference type="GO" id="GO:0015031">
    <property type="term" value="P:protein transport"/>
    <property type="evidence" value="ECO:0007669"/>
    <property type="project" value="UniProtKB-UniRule"/>
</dbReference>
<dbReference type="GO" id="GO:1990745">
    <property type="term" value="C:EARP complex"/>
    <property type="evidence" value="ECO:0007669"/>
    <property type="project" value="TreeGrafter"/>
</dbReference>
<feature type="non-terminal residue" evidence="3">
    <location>
        <position position="1"/>
    </location>
</feature>
<accession>A0A066V9Q2</accession>
<dbReference type="PANTHER" id="PTHR15954">
    <property type="entry name" value="VACUOLAR PROTEIN SORTING-ASSOCIATED PROTEIN 51 HOMOLOG"/>
    <property type="match status" value="1"/>
</dbReference>
<keyword evidence="4" id="KW-1185">Reference proteome</keyword>
<dbReference type="RefSeq" id="XP_013240641.1">
    <property type="nucleotide sequence ID" value="XM_013385187.1"/>
</dbReference>
<keyword evidence="2" id="KW-0445">Lipid transport</keyword>